<feature type="domain" description="N-acetyltransferase" evidence="1">
    <location>
        <begin position="2"/>
        <end position="143"/>
    </location>
</feature>
<dbReference type="PROSITE" id="PS51186">
    <property type="entry name" value="GNAT"/>
    <property type="match status" value="1"/>
</dbReference>
<sequence>MYKLREAGYEDFSEVSRINNTKKNSHLTDTYFQLDKTSFTAIMEAENRKLYLVEKNGSIAAFLLFRIDHGSRTIFIEELSIDADFEKKGLDEHLYQKVERFAGKKGISQLFAAITTKNTGVHQFFEQKGWKREKEVYVLNMNE</sequence>
<gene>
    <name evidence="2" type="ORF">GCM10011398_28880</name>
</gene>
<keyword evidence="3" id="KW-1185">Reference proteome</keyword>
<reference evidence="2" key="1">
    <citation type="journal article" date="2014" name="Int. J. Syst. Evol. Microbiol.">
        <title>Complete genome sequence of Corynebacterium casei LMG S-19264T (=DSM 44701T), isolated from a smear-ripened cheese.</title>
        <authorList>
            <consortium name="US DOE Joint Genome Institute (JGI-PGF)"/>
            <person name="Walter F."/>
            <person name="Albersmeier A."/>
            <person name="Kalinowski J."/>
            <person name="Ruckert C."/>
        </authorList>
    </citation>
    <scope>NUCLEOTIDE SEQUENCE</scope>
    <source>
        <strain evidence="2">CGMCC 1.12754</strain>
    </source>
</reference>
<proteinExistence type="predicted"/>
<dbReference type="GO" id="GO:0016747">
    <property type="term" value="F:acyltransferase activity, transferring groups other than amino-acyl groups"/>
    <property type="evidence" value="ECO:0007669"/>
    <property type="project" value="InterPro"/>
</dbReference>
<dbReference type="Pfam" id="PF00583">
    <property type="entry name" value="Acetyltransf_1"/>
    <property type="match status" value="1"/>
</dbReference>
<protein>
    <recommendedName>
        <fullName evidence="1">N-acetyltransferase domain-containing protein</fullName>
    </recommendedName>
</protein>
<comment type="caution">
    <text evidence="2">The sequence shown here is derived from an EMBL/GenBank/DDBJ whole genome shotgun (WGS) entry which is preliminary data.</text>
</comment>
<dbReference type="Gene3D" id="3.40.630.30">
    <property type="match status" value="1"/>
</dbReference>
<dbReference type="AlphaFoldDB" id="A0A917HJG4"/>
<dbReference type="InterPro" id="IPR016181">
    <property type="entry name" value="Acyl_CoA_acyltransferase"/>
</dbReference>
<reference evidence="2" key="2">
    <citation type="submission" date="2020-09" db="EMBL/GenBank/DDBJ databases">
        <authorList>
            <person name="Sun Q."/>
            <person name="Zhou Y."/>
        </authorList>
    </citation>
    <scope>NUCLEOTIDE SEQUENCE</scope>
    <source>
        <strain evidence="2">CGMCC 1.12754</strain>
    </source>
</reference>
<dbReference type="SUPFAM" id="SSF55729">
    <property type="entry name" value="Acyl-CoA N-acyltransferases (Nat)"/>
    <property type="match status" value="1"/>
</dbReference>
<accession>A0A917HJG4</accession>
<dbReference type="EMBL" id="BMFR01000013">
    <property type="protein sequence ID" value="GGG81616.1"/>
    <property type="molecule type" value="Genomic_DNA"/>
</dbReference>
<dbReference type="InterPro" id="IPR000182">
    <property type="entry name" value="GNAT_dom"/>
</dbReference>
<evidence type="ECO:0000259" key="1">
    <source>
        <dbReference type="PROSITE" id="PS51186"/>
    </source>
</evidence>
<organism evidence="2 3">
    <name type="scientific">Virgibacillus oceani</name>
    <dbReference type="NCBI Taxonomy" id="1479511"/>
    <lineage>
        <taxon>Bacteria</taxon>
        <taxon>Bacillati</taxon>
        <taxon>Bacillota</taxon>
        <taxon>Bacilli</taxon>
        <taxon>Bacillales</taxon>
        <taxon>Bacillaceae</taxon>
        <taxon>Virgibacillus</taxon>
    </lineage>
</organism>
<evidence type="ECO:0000313" key="3">
    <source>
        <dbReference type="Proteomes" id="UP000622860"/>
    </source>
</evidence>
<evidence type="ECO:0000313" key="2">
    <source>
        <dbReference type="EMBL" id="GGG81616.1"/>
    </source>
</evidence>
<name>A0A917HJG4_9BACI</name>
<dbReference type="RefSeq" id="WP_188456083.1">
    <property type="nucleotide sequence ID" value="NZ_BMFR01000013.1"/>
</dbReference>
<dbReference type="Proteomes" id="UP000622860">
    <property type="component" value="Unassembled WGS sequence"/>
</dbReference>